<feature type="domain" description="GGDEF" evidence="1">
    <location>
        <begin position="1"/>
        <end position="101"/>
    </location>
</feature>
<dbReference type="InterPro" id="IPR029787">
    <property type="entry name" value="Nucleotide_cyclase"/>
</dbReference>
<name>A0A7T3RCB7_9SPIR</name>
<dbReference type="Proteomes" id="UP000595224">
    <property type="component" value="Chromosome"/>
</dbReference>
<evidence type="ECO:0000313" key="3">
    <source>
        <dbReference type="Proteomes" id="UP000595224"/>
    </source>
</evidence>
<dbReference type="PANTHER" id="PTHR46663">
    <property type="entry name" value="DIGUANYLATE CYCLASE DGCT-RELATED"/>
    <property type="match status" value="1"/>
</dbReference>
<dbReference type="Pfam" id="PF00990">
    <property type="entry name" value="GGDEF"/>
    <property type="match status" value="1"/>
</dbReference>
<reference evidence="2 3" key="1">
    <citation type="submission" date="2020-11" db="EMBL/GenBank/DDBJ databases">
        <title>Treponema Peruensis nv. sp., first commensal Treponema isolated from human feces.</title>
        <authorList>
            <person name="Belkhou C."/>
            <person name="Raes J."/>
        </authorList>
    </citation>
    <scope>NUCLEOTIDE SEQUENCE [LARGE SCALE GENOMIC DNA]</scope>
    <source>
        <strain evidence="2 3">RCC2812</strain>
    </source>
</reference>
<dbReference type="RefSeq" id="WP_198442214.1">
    <property type="nucleotide sequence ID" value="NZ_CBCSHE010000009.1"/>
</dbReference>
<proteinExistence type="predicted"/>
<dbReference type="AlphaFoldDB" id="A0A7T3RCB7"/>
<sequence>MKFLKKTAHILFDTFNETGLVGRYGGDEFQVFIKGAQKREKIESVMVKLYKSLEEMNLHCSAGVAFVNAKEFSFNEMFSRADDALYWCKKNGRSKYKFHEDFKKEY</sequence>
<dbReference type="Gene3D" id="3.30.70.270">
    <property type="match status" value="1"/>
</dbReference>
<organism evidence="2 3">
    <name type="scientific">Treponema peruense</name>
    <dbReference type="NCBI Taxonomy" id="2787628"/>
    <lineage>
        <taxon>Bacteria</taxon>
        <taxon>Pseudomonadati</taxon>
        <taxon>Spirochaetota</taxon>
        <taxon>Spirochaetia</taxon>
        <taxon>Spirochaetales</taxon>
        <taxon>Treponemataceae</taxon>
        <taxon>Treponema</taxon>
    </lineage>
</organism>
<keyword evidence="3" id="KW-1185">Reference proteome</keyword>
<dbReference type="InterPro" id="IPR000160">
    <property type="entry name" value="GGDEF_dom"/>
</dbReference>
<dbReference type="KEGG" id="tper:IWA51_09370"/>
<evidence type="ECO:0000313" key="2">
    <source>
        <dbReference type="EMBL" id="QQA00472.1"/>
    </source>
</evidence>
<accession>A0A7T3RCB7</accession>
<dbReference type="PANTHER" id="PTHR46663:SF2">
    <property type="entry name" value="GGDEF DOMAIN-CONTAINING PROTEIN"/>
    <property type="match status" value="1"/>
</dbReference>
<evidence type="ECO:0000259" key="1">
    <source>
        <dbReference type="PROSITE" id="PS50887"/>
    </source>
</evidence>
<dbReference type="InterPro" id="IPR043128">
    <property type="entry name" value="Rev_trsase/Diguanyl_cyclase"/>
</dbReference>
<protein>
    <submittedName>
        <fullName evidence="2">Diguanylate cyclase</fullName>
    </submittedName>
</protein>
<dbReference type="SUPFAM" id="SSF55073">
    <property type="entry name" value="Nucleotide cyclase"/>
    <property type="match status" value="1"/>
</dbReference>
<dbReference type="EMBL" id="CP064936">
    <property type="protein sequence ID" value="QQA00472.1"/>
    <property type="molecule type" value="Genomic_DNA"/>
</dbReference>
<dbReference type="InterPro" id="IPR052163">
    <property type="entry name" value="DGC-Regulatory_Protein"/>
</dbReference>
<dbReference type="NCBIfam" id="TIGR00254">
    <property type="entry name" value="GGDEF"/>
    <property type="match status" value="1"/>
</dbReference>
<gene>
    <name evidence="2" type="ORF">IWA51_09370</name>
</gene>
<dbReference type="PROSITE" id="PS50887">
    <property type="entry name" value="GGDEF"/>
    <property type="match status" value="1"/>
</dbReference>